<dbReference type="Pfam" id="PF04909">
    <property type="entry name" value="Amidohydro_2"/>
    <property type="match status" value="1"/>
</dbReference>
<dbReference type="Gene3D" id="3.20.20.140">
    <property type="entry name" value="Metal-dependent hydrolases"/>
    <property type="match status" value="1"/>
</dbReference>
<dbReference type="SUPFAM" id="SSF51556">
    <property type="entry name" value="Metallo-dependent hydrolases"/>
    <property type="match status" value="1"/>
</dbReference>
<dbReference type="AlphaFoldDB" id="A0A6J7JRI7"/>
<organism evidence="3">
    <name type="scientific">freshwater metagenome</name>
    <dbReference type="NCBI Taxonomy" id="449393"/>
    <lineage>
        <taxon>unclassified sequences</taxon>
        <taxon>metagenomes</taxon>
        <taxon>ecological metagenomes</taxon>
    </lineage>
</organism>
<accession>A0A6J7JRI7</accession>
<dbReference type="PANTHER" id="PTHR21240:SF19">
    <property type="entry name" value="CATALYTIC_ HYDROLASE"/>
    <property type="match status" value="1"/>
</dbReference>
<dbReference type="EMBL" id="CAFBNL010000012">
    <property type="protein sequence ID" value="CAB4945563.1"/>
    <property type="molecule type" value="Genomic_DNA"/>
</dbReference>
<proteinExistence type="predicted"/>
<dbReference type="PANTHER" id="PTHR21240">
    <property type="entry name" value="2-AMINO-3-CARBOXYLMUCONATE-6-SEMIALDEHYDE DECARBOXYLASE"/>
    <property type="match status" value="1"/>
</dbReference>
<keyword evidence="1" id="KW-0456">Lyase</keyword>
<sequence length="313" mass="34762">MASGVENPKAVNEALNEAFAAALAGGVVDTAVGVPKSREEMFAFYEFIRRGTHDSESKEGSGGLEFPAGYMFKEAPKWEADDMADPVDMLCAELEAVGIHHAIVNVDDEAAAAAVRQHPGRFSAQINVDPNEGMDAVRRIVRFNDEFGLKAVGAFPAGLTPQVPLNDKKFYPIYAKCVELGIPFCSTVGVPGPRIPFGVQDVALIDEICWFFPELTFVMRHGAEPWADLAVKLMLKWPNLYYSTTAFAPKYYPREIIDYANTRGAEKIIWSGYFPAGLSYQRIFSELPDVPFRDHVWPKFLRENAARVFNLDI</sequence>
<evidence type="ECO:0000259" key="2">
    <source>
        <dbReference type="Pfam" id="PF04909"/>
    </source>
</evidence>
<dbReference type="InterPro" id="IPR032466">
    <property type="entry name" value="Metal_Hydrolase"/>
</dbReference>
<reference evidence="3" key="1">
    <citation type="submission" date="2020-05" db="EMBL/GenBank/DDBJ databases">
        <authorList>
            <person name="Chiriac C."/>
            <person name="Salcher M."/>
            <person name="Ghai R."/>
            <person name="Kavagutti S V."/>
        </authorList>
    </citation>
    <scope>NUCLEOTIDE SEQUENCE</scope>
</reference>
<dbReference type="InterPro" id="IPR006680">
    <property type="entry name" value="Amidohydro-rel"/>
</dbReference>
<dbReference type="InterPro" id="IPR032465">
    <property type="entry name" value="ACMSD"/>
</dbReference>
<name>A0A6J7JRI7_9ZZZZ</name>
<evidence type="ECO:0000313" key="3">
    <source>
        <dbReference type="EMBL" id="CAB4945563.1"/>
    </source>
</evidence>
<protein>
    <submittedName>
        <fullName evidence="3">Unannotated protein</fullName>
    </submittedName>
</protein>
<evidence type="ECO:0000256" key="1">
    <source>
        <dbReference type="ARBA" id="ARBA00023239"/>
    </source>
</evidence>
<dbReference type="GO" id="GO:0016831">
    <property type="term" value="F:carboxy-lyase activity"/>
    <property type="evidence" value="ECO:0007669"/>
    <property type="project" value="InterPro"/>
</dbReference>
<gene>
    <name evidence="3" type="ORF">UFOPK3789_00351</name>
</gene>
<feature type="domain" description="Amidohydrolase-related" evidence="2">
    <location>
        <begin position="68"/>
        <end position="311"/>
    </location>
</feature>
<dbReference type="GO" id="GO:0016787">
    <property type="term" value="F:hydrolase activity"/>
    <property type="evidence" value="ECO:0007669"/>
    <property type="project" value="InterPro"/>
</dbReference>